<name>A0A9X2C3C4_9BURK</name>
<dbReference type="Pfam" id="PF12279">
    <property type="entry name" value="DUF3619"/>
    <property type="match status" value="1"/>
</dbReference>
<comment type="caution">
    <text evidence="1">The sequence shown here is derived from an EMBL/GenBank/DDBJ whole genome shotgun (WGS) entry which is preliminary data.</text>
</comment>
<organism evidence="1 2">
    <name type="scientific">Scleromatobacter humisilvae</name>
    <dbReference type="NCBI Taxonomy" id="2897159"/>
    <lineage>
        <taxon>Bacteria</taxon>
        <taxon>Pseudomonadati</taxon>
        <taxon>Pseudomonadota</taxon>
        <taxon>Betaproteobacteria</taxon>
        <taxon>Burkholderiales</taxon>
        <taxon>Sphaerotilaceae</taxon>
        <taxon>Scleromatobacter</taxon>
    </lineage>
</organism>
<dbReference type="InterPro" id="IPR022064">
    <property type="entry name" value="DUF3619"/>
</dbReference>
<gene>
    <name evidence="1" type="ORF">LPC04_15950</name>
</gene>
<dbReference type="EMBL" id="JAJLJH010000004">
    <property type="protein sequence ID" value="MCK9687200.1"/>
    <property type="molecule type" value="Genomic_DNA"/>
</dbReference>
<keyword evidence="2" id="KW-1185">Reference proteome</keyword>
<protein>
    <submittedName>
        <fullName evidence="1">DUF3619 family protein</fullName>
    </submittedName>
</protein>
<reference evidence="1" key="1">
    <citation type="submission" date="2021-11" db="EMBL/GenBank/DDBJ databases">
        <title>BS-T2-15 a new species belonging to the Comamonadaceae family isolated from the soil of a French oak forest.</title>
        <authorList>
            <person name="Mieszkin S."/>
            <person name="Alain K."/>
        </authorList>
    </citation>
    <scope>NUCLEOTIDE SEQUENCE</scope>
    <source>
        <strain evidence="1">BS-T2-15</strain>
    </source>
</reference>
<dbReference type="RefSeq" id="WP_275683242.1">
    <property type="nucleotide sequence ID" value="NZ_JAJLJH010000004.1"/>
</dbReference>
<sequence length="148" mass="15681">MTNQTKSTFSPVPDRDGLEARFGVRVASMLGERAQATAPDISERLRFAREQALVRAQAARQVQTAAAPVVVGRGRAAVLANPLGWWFKLGSAAPLALLVLGLAGIAHVHDKAQIAAVAEVDAALLSDDLPPAAYTDPGFAEYLKTHQE</sequence>
<dbReference type="AlphaFoldDB" id="A0A9X2C3C4"/>
<evidence type="ECO:0000313" key="2">
    <source>
        <dbReference type="Proteomes" id="UP001139353"/>
    </source>
</evidence>
<proteinExistence type="predicted"/>
<evidence type="ECO:0000313" key="1">
    <source>
        <dbReference type="EMBL" id="MCK9687200.1"/>
    </source>
</evidence>
<dbReference type="Proteomes" id="UP001139353">
    <property type="component" value="Unassembled WGS sequence"/>
</dbReference>
<accession>A0A9X2C3C4</accession>